<dbReference type="RefSeq" id="WP_221288893.1">
    <property type="nucleotide sequence ID" value="NZ_AP024597.1"/>
</dbReference>
<feature type="transmembrane region" description="Helical" evidence="1">
    <location>
        <begin position="12"/>
        <end position="31"/>
    </location>
</feature>
<feature type="transmembrane region" description="Helical" evidence="1">
    <location>
        <begin position="72"/>
        <end position="91"/>
    </location>
</feature>
<dbReference type="GeneID" id="66161976"/>
<dbReference type="AlphaFoldDB" id="A0A8D5U453"/>
<keyword evidence="1" id="KW-1133">Transmembrane helix</keyword>
<proteinExistence type="predicted"/>
<organism evidence="2 3">
    <name type="scientific">Stygiolobus caldivivus</name>
    <dbReference type="NCBI Taxonomy" id="2824673"/>
    <lineage>
        <taxon>Archaea</taxon>
        <taxon>Thermoproteota</taxon>
        <taxon>Thermoprotei</taxon>
        <taxon>Sulfolobales</taxon>
        <taxon>Sulfolobaceae</taxon>
        <taxon>Stygiolobus</taxon>
    </lineage>
</organism>
<dbReference type="Proteomes" id="UP000825123">
    <property type="component" value="Chromosome"/>
</dbReference>
<dbReference type="EMBL" id="AP024597">
    <property type="protein sequence ID" value="BCU68929.1"/>
    <property type="molecule type" value="Genomic_DNA"/>
</dbReference>
<dbReference type="KEGG" id="csty:KN1_02260"/>
<evidence type="ECO:0000256" key="1">
    <source>
        <dbReference type="SAM" id="Phobius"/>
    </source>
</evidence>
<feature type="transmembrane region" description="Helical" evidence="1">
    <location>
        <begin position="43"/>
        <end position="66"/>
    </location>
</feature>
<feature type="transmembrane region" description="Helical" evidence="1">
    <location>
        <begin position="98"/>
        <end position="115"/>
    </location>
</feature>
<evidence type="ECO:0000313" key="3">
    <source>
        <dbReference type="Proteomes" id="UP000825123"/>
    </source>
</evidence>
<protein>
    <submittedName>
        <fullName evidence="2">Uncharacterized protein</fullName>
    </submittedName>
</protein>
<reference evidence="2 3" key="1">
    <citation type="submission" date="2021-04" db="EMBL/GenBank/DDBJ databases">
        <title>Complete genome sequence of Stygiolobus sp. KN-1.</title>
        <authorList>
            <person name="Nakamura K."/>
            <person name="Sakai H."/>
            <person name="Kurosawa N."/>
        </authorList>
    </citation>
    <scope>NUCLEOTIDE SEQUENCE [LARGE SCALE GENOMIC DNA]</scope>
    <source>
        <strain evidence="2 3">KN-1</strain>
    </source>
</reference>
<accession>A0A8D5U453</accession>
<keyword evidence="3" id="KW-1185">Reference proteome</keyword>
<keyword evidence="1" id="KW-0812">Transmembrane</keyword>
<feature type="transmembrane region" description="Helical" evidence="1">
    <location>
        <begin position="197"/>
        <end position="218"/>
    </location>
</feature>
<feature type="transmembrane region" description="Helical" evidence="1">
    <location>
        <begin position="127"/>
        <end position="147"/>
    </location>
</feature>
<sequence length="229" mass="24703">MSSLVVQTFTPIPVVIAYFMVAGIAAVFMLLRVKPKFTTLDLTYLGIGGAIAAVADHFIGDLIFLPNGIYPIVNPPVWFRLLVLFITVAVVRKVGSGIFAAAVFDLVGDIIHFGVRGEPLWLIEDMLTYGLYLDLMVYFTKGNIFGVSETTGKGVLLVSIVEGGILGFVSSFVHPIFTMGTIAPIVFGRIFNAQAVVYYLITYIIGNTPFGAFAGVVANRVGRLVSQTV</sequence>
<evidence type="ECO:0000313" key="2">
    <source>
        <dbReference type="EMBL" id="BCU68929.1"/>
    </source>
</evidence>
<gene>
    <name evidence="2" type="ORF">KN1_02260</name>
</gene>
<keyword evidence="1" id="KW-0472">Membrane</keyword>
<feature type="transmembrane region" description="Helical" evidence="1">
    <location>
        <begin position="154"/>
        <end position="177"/>
    </location>
</feature>
<name>A0A8D5U453_9CREN</name>